<dbReference type="AlphaFoldDB" id="A0AAW0BAD2"/>
<name>A0AAW0BAD2_9AGAR</name>
<comment type="caution">
    <text evidence="2">The sequence shown here is derived from an EMBL/GenBank/DDBJ whole genome shotgun (WGS) entry which is preliminary data.</text>
</comment>
<reference evidence="2 3" key="1">
    <citation type="journal article" date="2024" name="J Genomics">
        <title>Draft genome sequencing and assembly of Favolaschia claudopus CIRM-BRFM 2984 isolated from oak limbs.</title>
        <authorList>
            <person name="Navarro D."/>
            <person name="Drula E."/>
            <person name="Chaduli D."/>
            <person name="Cazenave R."/>
            <person name="Ahrendt S."/>
            <person name="Wang J."/>
            <person name="Lipzen A."/>
            <person name="Daum C."/>
            <person name="Barry K."/>
            <person name="Grigoriev I.V."/>
            <person name="Favel A."/>
            <person name="Rosso M.N."/>
            <person name="Martin F."/>
        </authorList>
    </citation>
    <scope>NUCLEOTIDE SEQUENCE [LARGE SCALE GENOMIC DNA]</scope>
    <source>
        <strain evidence="2 3">CIRM-BRFM 2984</strain>
    </source>
</reference>
<accession>A0AAW0BAD2</accession>
<feature type="region of interest" description="Disordered" evidence="1">
    <location>
        <begin position="54"/>
        <end position="88"/>
    </location>
</feature>
<sequence length="420" mass="47071">MKTCCRCNAYLSSICAADITSTTCIFSCSSYLYVLSTSTESLGFYPSARLDTRCMPHRGRSNKKPSKSSHHRPVERAKRRGPTMKNGLSRCRHRRRCTKILGTDEENDADGAEDDEEMPMRRKIFAKRMPIVLHPVPAIATGIDRLWQPPQAPRSALAFYTPLYLHQRSQSSPLLLLPLRLSLRSPIPLPRLRTCHGRSQIGSLLVPSHSSSSSASPPHLSPPLRTVAAPQPLSDDDDGSVFVRCTTCLPCGINNFQLTILVIHPHLTSSRSLVYPYLVSDSVHPHLPLSLARPPAAPHLHYLSPLPPRPTPCRKRQDCYARLPSPNPVRIPACSTDQSFTEFESESRPDLAPHLTAVIRTTHLAYVAASILCRKCRACCREEGCRGKRAPSERQQAEQVSRRRVCGRRLMSRRREREET</sequence>
<feature type="compositionally biased region" description="Low complexity" evidence="1">
    <location>
        <begin position="206"/>
        <end position="224"/>
    </location>
</feature>
<evidence type="ECO:0000313" key="2">
    <source>
        <dbReference type="EMBL" id="KAK7022518.1"/>
    </source>
</evidence>
<feature type="compositionally biased region" description="Basic residues" evidence="1">
    <location>
        <begin position="55"/>
        <end position="82"/>
    </location>
</feature>
<proteinExistence type="predicted"/>
<organism evidence="2 3">
    <name type="scientific">Favolaschia claudopus</name>
    <dbReference type="NCBI Taxonomy" id="2862362"/>
    <lineage>
        <taxon>Eukaryota</taxon>
        <taxon>Fungi</taxon>
        <taxon>Dikarya</taxon>
        <taxon>Basidiomycota</taxon>
        <taxon>Agaricomycotina</taxon>
        <taxon>Agaricomycetes</taxon>
        <taxon>Agaricomycetidae</taxon>
        <taxon>Agaricales</taxon>
        <taxon>Marasmiineae</taxon>
        <taxon>Mycenaceae</taxon>
        <taxon>Favolaschia</taxon>
    </lineage>
</organism>
<gene>
    <name evidence="2" type="ORF">R3P38DRAFT_1119723</name>
</gene>
<dbReference type="Proteomes" id="UP001362999">
    <property type="component" value="Unassembled WGS sequence"/>
</dbReference>
<keyword evidence="3" id="KW-1185">Reference proteome</keyword>
<feature type="region of interest" description="Disordered" evidence="1">
    <location>
        <begin position="206"/>
        <end position="232"/>
    </location>
</feature>
<evidence type="ECO:0000256" key="1">
    <source>
        <dbReference type="SAM" id="MobiDB-lite"/>
    </source>
</evidence>
<dbReference type="EMBL" id="JAWWNJ010000037">
    <property type="protein sequence ID" value="KAK7022518.1"/>
    <property type="molecule type" value="Genomic_DNA"/>
</dbReference>
<evidence type="ECO:0000313" key="3">
    <source>
        <dbReference type="Proteomes" id="UP001362999"/>
    </source>
</evidence>
<protein>
    <submittedName>
        <fullName evidence="2">Uncharacterized protein</fullName>
    </submittedName>
</protein>